<dbReference type="InterPro" id="IPR001763">
    <property type="entry name" value="Rhodanese-like_dom"/>
</dbReference>
<dbReference type="PROSITE" id="PS50206">
    <property type="entry name" value="RHODANESE_3"/>
    <property type="match status" value="1"/>
</dbReference>
<feature type="domain" description="Rhodanese" evidence="2">
    <location>
        <begin position="67"/>
        <end position="159"/>
    </location>
</feature>
<dbReference type="RefSeq" id="WP_324779884.1">
    <property type="nucleotide sequence ID" value="NZ_CP141769.1"/>
</dbReference>
<evidence type="ECO:0000256" key="1">
    <source>
        <dbReference type="SAM" id="SignalP"/>
    </source>
</evidence>
<keyword evidence="4" id="KW-1185">Reference proteome</keyword>
<proteinExistence type="predicted"/>
<dbReference type="InterPro" id="IPR036873">
    <property type="entry name" value="Rhodanese-like_dom_sf"/>
</dbReference>
<feature type="signal peptide" evidence="1">
    <location>
        <begin position="1"/>
        <end position="22"/>
    </location>
</feature>
<evidence type="ECO:0000259" key="2">
    <source>
        <dbReference type="PROSITE" id="PS50206"/>
    </source>
</evidence>
<gene>
    <name evidence="3" type="ORF">VA613_00360</name>
</gene>
<dbReference type="Gene3D" id="3.40.250.10">
    <property type="entry name" value="Rhodanese-like domain"/>
    <property type="match status" value="1"/>
</dbReference>
<protein>
    <submittedName>
        <fullName evidence="3">Rhodanese-like domain-containing protein</fullName>
    </submittedName>
</protein>
<dbReference type="SUPFAM" id="SSF52821">
    <property type="entry name" value="Rhodanese/Cell cycle control phosphatase"/>
    <property type="match status" value="1"/>
</dbReference>
<dbReference type="EMBL" id="CP141769">
    <property type="protein sequence ID" value="WRS39353.1"/>
    <property type="molecule type" value="Genomic_DNA"/>
</dbReference>
<sequence>MKPSRLSHTLFSVLLLAAAAQAQDLSAVVVPPPGAPPLTPAARALLDAANARVPQLDTAGFLAQLKAHPETIVIDVRTPAEVDDSGHIAAPHFLNIPRGLLEFRIETAVPDKQAPIVVYCGVSQRSALAADTLARLGYTNVRNYRDGFVNWKRAGLPIE</sequence>
<keyword evidence="1" id="KW-0732">Signal</keyword>
<organism evidence="3 4">
    <name type="scientific">Thiobacillus sedimenti</name>
    <dbReference type="NCBI Taxonomy" id="3110231"/>
    <lineage>
        <taxon>Bacteria</taxon>
        <taxon>Pseudomonadati</taxon>
        <taxon>Pseudomonadota</taxon>
        <taxon>Betaproteobacteria</taxon>
        <taxon>Nitrosomonadales</taxon>
        <taxon>Thiobacillaceae</taxon>
        <taxon>Thiobacillus</taxon>
    </lineage>
</organism>
<dbReference type="Proteomes" id="UP001334732">
    <property type="component" value="Chromosome"/>
</dbReference>
<evidence type="ECO:0000313" key="4">
    <source>
        <dbReference type="Proteomes" id="UP001334732"/>
    </source>
</evidence>
<reference evidence="3 4" key="1">
    <citation type="submission" date="2023-12" db="EMBL/GenBank/DDBJ databases">
        <title>Thiobacillus sedimentum sp. nov., a chemolithoautotrophic sulfur-oxidizing bacterium isolated from freshwater sediment.</title>
        <authorList>
            <person name="Luo J."/>
            <person name="Dai C."/>
        </authorList>
    </citation>
    <scope>NUCLEOTIDE SEQUENCE [LARGE SCALE GENOMIC DNA]</scope>
    <source>
        <strain evidence="3 4">SCUT-2</strain>
    </source>
</reference>
<accession>A0ABZ1CK00</accession>
<evidence type="ECO:0000313" key="3">
    <source>
        <dbReference type="EMBL" id="WRS39353.1"/>
    </source>
</evidence>
<dbReference type="Pfam" id="PF00581">
    <property type="entry name" value="Rhodanese"/>
    <property type="match status" value="1"/>
</dbReference>
<feature type="chain" id="PRO_5046999591" evidence="1">
    <location>
        <begin position="23"/>
        <end position="159"/>
    </location>
</feature>
<dbReference type="CDD" id="cd00158">
    <property type="entry name" value="RHOD"/>
    <property type="match status" value="1"/>
</dbReference>
<dbReference type="PANTHER" id="PTHR44086">
    <property type="entry name" value="THIOSULFATE SULFURTRANSFERASE RDL2, MITOCHONDRIAL-RELATED"/>
    <property type="match status" value="1"/>
</dbReference>
<dbReference type="SMART" id="SM00450">
    <property type="entry name" value="RHOD"/>
    <property type="match status" value="1"/>
</dbReference>
<dbReference type="PANTHER" id="PTHR44086:SF10">
    <property type="entry name" value="THIOSULFATE SULFURTRANSFERASE_RHODANESE-LIKE DOMAIN-CONTAINING PROTEIN 3"/>
    <property type="match status" value="1"/>
</dbReference>
<name>A0ABZ1CK00_9PROT</name>